<dbReference type="PANTHER" id="PTHR21301:SF13">
    <property type="match status" value="1"/>
</dbReference>
<organism evidence="2 3">
    <name type="scientific">Staurois parvus</name>
    <dbReference type="NCBI Taxonomy" id="386267"/>
    <lineage>
        <taxon>Eukaryota</taxon>
        <taxon>Metazoa</taxon>
        <taxon>Chordata</taxon>
        <taxon>Craniata</taxon>
        <taxon>Vertebrata</taxon>
        <taxon>Euteleostomi</taxon>
        <taxon>Amphibia</taxon>
        <taxon>Batrachia</taxon>
        <taxon>Anura</taxon>
        <taxon>Neobatrachia</taxon>
        <taxon>Ranoidea</taxon>
        <taxon>Ranidae</taxon>
        <taxon>Staurois</taxon>
    </lineage>
</organism>
<comment type="caution">
    <text evidence="2">The sequence shown here is derived from an EMBL/GenBank/DDBJ whole genome shotgun (WGS) entry which is preliminary data.</text>
</comment>
<reference evidence="2" key="1">
    <citation type="submission" date="2023-05" db="EMBL/GenBank/DDBJ databases">
        <authorList>
            <person name="Stuckert A."/>
        </authorList>
    </citation>
    <scope>NUCLEOTIDE SEQUENCE</scope>
</reference>
<sequence length="305" mass="36123">MENFGSINCVKIHQLCNPSPQYETIHTDLKPYKITPRPDLYRRFREQGYSHSQIRKARRRAYQTDRKDLLSPKKEEKVKLSEQPVRMITQFGAQWQAVKQILEKHWKILTQCPKLNKIVGERPQMVARRAPNLGDLLIHSDYQPLKQTTWLKSRTKGMFKCGKCQICKYVDRTDSFFDSRNSTHYKIQSLINCSTVRVLYILTCPCKKMYIGKTKRQLKVRIGEHFRDIRSNDPESNLAQHYAKYHGGKLDGTKVKGFYALHFPQRRGDFDRELLKKEKYWIYKLDTLYPKGLNVECDLQVFLDK</sequence>
<accession>A0ABN9DPQ2</accession>
<gene>
    <name evidence="2" type="ORF">SPARVUS_LOCUS7597971</name>
</gene>
<protein>
    <recommendedName>
        <fullName evidence="1">GIY-YIG domain-containing protein</fullName>
    </recommendedName>
</protein>
<evidence type="ECO:0000313" key="2">
    <source>
        <dbReference type="EMBL" id="CAI9573182.1"/>
    </source>
</evidence>
<dbReference type="PANTHER" id="PTHR21301">
    <property type="entry name" value="REVERSE TRANSCRIPTASE"/>
    <property type="match status" value="1"/>
</dbReference>
<dbReference type="Proteomes" id="UP001162483">
    <property type="component" value="Unassembled WGS sequence"/>
</dbReference>
<dbReference type="Gene3D" id="3.40.1440.10">
    <property type="entry name" value="GIY-YIG endonuclease"/>
    <property type="match status" value="1"/>
</dbReference>
<name>A0ABN9DPQ2_9NEOB</name>
<dbReference type="InterPro" id="IPR000305">
    <property type="entry name" value="GIY-YIG_endonuc"/>
</dbReference>
<dbReference type="EMBL" id="CATNWA010014544">
    <property type="protein sequence ID" value="CAI9573182.1"/>
    <property type="molecule type" value="Genomic_DNA"/>
</dbReference>
<feature type="domain" description="GIY-YIG" evidence="1">
    <location>
        <begin position="195"/>
        <end position="295"/>
    </location>
</feature>
<dbReference type="CDD" id="cd10442">
    <property type="entry name" value="GIY-YIG_PLEs"/>
    <property type="match status" value="1"/>
</dbReference>
<evidence type="ECO:0000313" key="3">
    <source>
        <dbReference type="Proteomes" id="UP001162483"/>
    </source>
</evidence>
<dbReference type="InterPro" id="IPR035901">
    <property type="entry name" value="GIY-YIG_endonuc_sf"/>
</dbReference>
<keyword evidence="3" id="KW-1185">Reference proteome</keyword>
<dbReference type="SUPFAM" id="SSF82771">
    <property type="entry name" value="GIY-YIG endonuclease"/>
    <property type="match status" value="1"/>
</dbReference>
<evidence type="ECO:0000259" key="1">
    <source>
        <dbReference type="PROSITE" id="PS50164"/>
    </source>
</evidence>
<dbReference type="PROSITE" id="PS50164">
    <property type="entry name" value="GIY_YIG"/>
    <property type="match status" value="1"/>
</dbReference>
<proteinExistence type="predicted"/>